<dbReference type="InterPro" id="IPR051609">
    <property type="entry name" value="NmrA/Isoflavone_reductase-like"/>
</dbReference>
<evidence type="ECO:0000256" key="1">
    <source>
        <dbReference type="ARBA" id="ARBA00022857"/>
    </source>
</evidence>
<gene>
    <name evidence="4" type="ORF">TARUN_2223</name>
</gene>
<dbReference type="Gene3D" id="3.40.50.720">
    <property type="entry name" value="NAD(P)-binding Rossmann-like Domain"/>
    <property type="match status" value="1"/>
</dbReference>
<keyword evidence="1" id="KW-0521">NADP</keyword>
<dbReference type="InterPro" id="IPR036291">
    <property type="entry name" value="NAD(P)-bd_dom_sf"/>
</dbReference>
<feature type="domain" description="NmrA-like" evidence="3">
    <location>
        <begin position="7"/>
        <end position="236"/>
    </location>
</feature>
<dbReference type="STRING" id="490622.A0A395NWY2"/>
<protein>
    <submittedName>
        <fullName evidence="4">Nadp-binding</fullName>
    </submittedName>
</protein>
<dbReference type="EMBL" id="PXOA01000128">
    <property type="protein sequence ID" value="RFU80001.1"/>
    <property type="molecule type" value="Genomic_DNA"/>
</dbReference>
<evidence type="ECO:0000313" key="4">
    <source>
        <dbReference type="EMBL" id="RFU80001.1"/>
    </source>
</evidence>
<dbReference type="InterPro" id="IPR008030">
    <property type="entry name" value="NmrA-like"/>
</dbReference>
<evidence type="ECO:0000313" key="5">
    <source>
        <dbReference type="Proteomes" id="UP000266272"/>
    </source>
</evidence>
<dbReference type="GO" id="GO:0016491">
    <property type="term" value="F:oxidoreductase activity"/>
    <property type="evidence" value="ECO:0007669"/>
    <property type="project" value="UniProtKB-KW"/>
</dbReference>
<dbReference type="Gene3D" id="3.90.25.10">
    <property type="entry name" value="UDP-galactose 4-epimerase, domain 1"/>
    <property type="match status" value="1"/>
</dbReference>
<sequence>MTMPFRNIALLGATGNLGSKILKALSDGGFTVTAVQRKDSTNIAAGAAFSLKVDLLSDKELASAFSGIDVVVSAVPNPQFDVEKIMIDAAISAGVKRIVPSEFSSNLETEAAKTLPIVAEKIKIRRYMEEAAAASKIEWTSVNNGPFFVPYLWMNGIAGPNTESKTTTYHDGGDRVVCTSTPERIAEGVAKALCAKHAFETKNKAVYIYSAVVSEKKLTQMASKITGIQFAEQHRSLEQAMKTGYEGLKEGDQYKMRSFYIPFMFEERFACDFRNAAWNEKLGLNTMNDADIERVMREWLKKVEV</sequence>
<name>A0A395NWY2_TRIAR</name>
<dbReference type="AlphaFoldDB" id="A0A395NWY2"/>
<dbReference type="OrthoDB" id="9974981at2759"/>
<organism evidence="4 5">
    <name type="scientific">Trichoderma arundinaceum</name>
    <dbReference type="NCBI Taxonomy" id="490622"/>
    <lineage>
        <taxon>Eukaryota</taxon>
        <taxon>Fungi</taxon>
        <taxon>Dikarya</taxon>
        <taxon>Ascomycota</taxon>
        <taxon>Pezizomycotina</taxon>
        <taxon>Sordariomycetes</taxon>
        <taxon>Hypocreomycetidae</taxon>
        <taxon>Hypocreales</taxon>
        <taxon>Hypocreaceae</taxon>
        <taxon>Trichoderma</taxon>
    </lineage>
</organism>
<evidence type="ECO:0000256" key="2">
    <source>
        <dbReference type="ARBA" id="ARBA00023002"/>
    </source>
</evidence>
<reference evidence="4 5" key="1">
    <citation type="journal article" date="2018" name="PLoS Pathog.">
        <title>Evolution of structural diversity of trichothecenes, a family of toxins produced by plant pathogenic and entomopathogenic fungi.</title>
        <authorList>
            <person name="Proctor R.H."/>
            <person name="McCormick S.P."/>
            <person name="Kim H.S."/>
            <person name="Cardoza R.E."/>
            <person name="Stanley A.M."/>
            <person name="Lindo L."/>
            <person name="Kelly A."/>
            <person name="Brown D.W."/>
            <person name="Lee T."/>
            <person name="Vaughan M.M."/>
            <person name="Alexander N.J."/>
            <person name="Busman M."/>
            <person name="Gutierrez S."/>
        </authorList>
    </citation>
    <scope>NUCLEOTIDE SEQUENCE [LARGE SCALE GENOMIC DNA]</scope>
    <source>
        <strain evidence="4 5">IBT 40837</strain>
    </source>
</reference>
<dbReference type="SUPFAM" id="SSF51735">
    <property type="entry name" value="NAD(P)-binding Rossmann-fold domains"/>
    <property type="match status" value="1"/>
</dbReference>
<proteinExistence type="predicted"/>
<keyword evidence="5" id="KW-1185">Reference proteome</keyword>
<accession>A0A395NWY2</accession>
<dbReference type="PANTHER" id="PTHR47706:SF1">
    <property type="entry name" value="CIPA-LIKE, PUTATIVE (AFU_ORTHOLOGUE AFUA_1G12460)-RELATED"/>
    <property type="match status" value="1"/>
</dbReference>
<dbReference type="PANTHER" id="PTHR47706">
    <property type="entry name" value="NMRA-LIKE FAMILY PROTEIN"/>
    <property type="match status" value="1"/>
</dbReference>
<comment type="caution">
    <text evidence="4">The sequence shown here is derived from an EMBL/GenBank/DDBJ whole genome shotgun (WGS) entry which is preliminary data.</text>
</comment>
<dbReference type="Proteomes" id="UP000266272">
    <property type="component" value="Unassembled WGS sequence"/>
</dbReference>
<keyword evidence="2" id="KW-0560">Oxidoreductase</keyword>
<evidence type="ECO:0000259" key="3">
    <source>
        <dbReference type="Pfam" id="PF05368"/>
    </source>
</evidence>
<dbReference type="Pfam" id="PF05368">
    <property type="entry name" value="NmrA"/>
    <property type="match status" value="1"/>
</dbReference>